<evidence type="ECO:0000313" key="2">
    <source>
        <dbReference type="EMBL" id="MCI36695.1"/>
    </source>
</evidence>
<feature type="non-terminal residue" evidence="2">
    <location>
        <position position="69"/>
    </location>
</feature>
<feature type="region of interest" description="Disordered" evidence="1">
    <location>
        <begin position="46"/>
        <end position="69"/>
    </location>
</feature>
<dbReference type="AlphaFoldDB" id="A0A392RMC1"/>
<protein>
    <submittedName>
        <fullName evidence="2">Uncharacterized protein</fullName>
    </submittedName>
</protein>
<organism evidence="2 3">
    <name type="scientific">Trifolium medium</name>
    <dbReference type="NCBI Taxonomy" id="97028"/>
    <lineage>
        <taxon>Eukaryota</taxon>
        <taxon>Viridiplantae</taxon>
        <taxon>Streptophyta</taxon>
        <taxon>Embryophyta</taxon>
        <taxon>Tracheophyta</taxon>
        <taxon>Spermatophyta</taxon>
        <taxon>Magnoliopsida</taxon>
        <taxon>eudicotyledons</taxon>
        <taxon>Gunneridae</taxon>
        <taxon>Pentapetalae</taxon>
        <taxon>rosids</taxon>
        <taxon>fabids</taxon>
        <taxon>Fabales</taxon>
        <taxon>Fabaceae</taxon>
        <taxon>Papilionoideae</taxon>
        <taxon>50 kb inversion clade</taxon>
        <taxon>NPAAA clade</taxon>
        <taxon>Hologalegina</taxon>
        <taxon>IRL clade</taxon>
        <taxon>Trifolieae</taxon>
        <taxon>Trifolium</taxon>
    </lineage>
</organism>
<reference evidence="2 3" key="1">
    <citation type="journal article" date="2018" name="Front. Plant Sci.">
        <title>Red Clover (Trifolium pratense) and Zigzag Clover (T. medium) - A Picture of Genomic Similarities and Differences.</title>
        <authorList>
            <person name="Dluhosova J."/>
            <person name="Istvanek J."/>
            <person name="Nedelnik J."/>
            <person name="Repkova J."/>
        </authorList>
    </citation>
    <scope>NUCLEOTIDE SEQUENCE [LARGE SCALE GENOMIC DNA]</scope>
    <source>
        <strain evidence="3">cv. 10/8</strain>
        <tissue evidence="2">Leaf</tissue>
    </source>
</reference>
<evidence type="ECO:0000313" key="3">
    <source>
        <dbReference type="Proteomes" id="UP000265520"/>
    </source>
</evidence>
<keyword evidence="3" id="KW-1185">Reference proteome</keyword>
<comment type="caution">
    <text evidence="2">The sequence shown here is derived from an EMBL/GenBank/DDBJ whole genome shotgun (WGS) entry which is preliminary data.</text>
</comment>
<sequence length="69" mass="7793">MNEDPVVPIIHGRPFLAIARALINVKQKLIVLEVGNENEPPPILEEVAKEDAPREAPQEKEEFLHSDEE</sequence>
<dbReference type="EMBL" id="LXQA010236516">
    <property type="protein sequence ID" value="MCI36695.1"/>
    <property type="molecule type" value="Genomic_DNA"/>
</dbReference>
<accession>A0A392RMC1</accession>
<dbReference type="Proteomes" id="UP000265520">
    <property type="component" value="Unassembled WGS sequence"/>
</dbReference>
<proteinExistence type="predicted"/>
<name>A0A392RMC1_9FABA</name>
<evidence type="ECO:0000256" key="1">
    <source>
        <dbReference type="SAM" id="MobiDB-lite"/>
    </source>
</evidence>